<proteinExistence type="predicted"/>
<dbReference type="EMBL" id="JANPWB010000011">
    <property type="protein sequence ID" value="KAJ1129505.1"/>
    <property type="molecule type" value="Genomic_DNA"/>
</dbReference>
<dbReference type="Proteomes" id="UP001066276">
    <property type="component" value="Chromosome 7"/>
</dbReference>
<sequence length="300" mass="32254">MSLHCPQVAVVSSPPQPPQPGGPPNLQSATQSTGLTPDRAAAVSSPQPGYTPKGLLPQYQFGRAPVQFTPPVPHWRPSRIFQFPGRHQSLMAQGPDHTSRLGPPLCSRHLSLDSGPHSHPQPRGEEARRPSSPLPPRMPERRTPGSGPDPRRPSLEEHCTRSSPLQEPAVSLPGAPPGPRISPAGYRDQAQSNGWRGLTTPRGMDPHSAAGWPSRPRPRHRLLHAARVSSHCLPQPGEVKCSSPVSRRPSHTSGAPALSHKARAHHRTLCAGFRIAVCPRRSVHTPGAGWGQEKSQGSRA</sequence>
<evidence type="ECO:0000313" key="3">
    <source>
        <dbReference type="Proteomes" id="UP001066276"/>
    </source>
</evidence>
<keyword evidence="3" id="KW-1185">Reference proteome</keyword>
<feature type="compositionally biased region" description="Low complexity" evidence="1">
    <location>
        <begin position="1"/>
        <end position="13"/>
    </location>
</feature>
<feature type="region of interest" description="Disordered" evidence="1">
    <location>
        <begin position="235"/>
        <end position="262"/>
    </location>
</feature>
<feature type="compositionally biased region" description="Polar residues" evidence="1">
    <location>
        <begin position="25"/>
        <end position="35"/>
    </location>
</feature>
<comment type="caution">
    <text evidence="2">The sequence shown here is derived from an EMBL/GenBank/DDBJ whole genome shotgun (WGS) entry which is preliminary data.</text>
</comment>
<evidence type="ECO:0000313" key="2">
    <source>
        <dbReference type="EMBL" id="KAJ1129505.1"/>
    </source>
</evidence>
<feature type="compositionally biased region" description="Pro residues" evidence="1">
    <location>
        <begin position="14"/>
        <end position="23"/>
    </location>
</feature>
<organism evidence="2 3">
    <name type="scientific">Pleurodeles waltl</name>
    <name type="common">Iberian ribbed newt</name>
    <dbReference type="NCBI Taxonomy" id="8319"/>
    <lineage>
        <taxon>Eukaryota</taxon>
        <taxon>Metazoa</taxon>
        <taxon>Chordata</taxon>
        <taxon>Craniata</taxon>
        <taxon>Vertebrata</taxon>
        <taxon>Euteleostomi</taxon>
        <taxon>Amphibia</taxon>
        <taxon>Batrachia</taxon>
        <taxon>Caudata</taxon>
        <taxon>Salamandroidea</taxon>
        <taxon>Salamandridae</taxon>
        <taxon>Pleurodelinae</taxon>
        <taxon>Pleurodeles</taxon>
    </lineage>
</organism>
<evidence type="ECO:0000256" key="1">
    <source>
        <dbReference type="SAM" id="MobiDB-lite"/>
    </source>
</evidence>
<protein>
    <submittedName>
        <fullName evidence="2">Uncharacterized protein</fullName>
    </submittedName>
</protein>
<name>A0AAV7PR91_PLEWA</name>
<feature type="region of interest" description="Disordered" evidence="1">
    <location>
        <begin position="1"/>
        <end position="217"/>
    </location>
</feature>
<dbReference type="AlphaFoldDB" id="A0AAV7PR91"/>
<feature type="compositionally biased region" description="Basic and acidic residues" evidence="1">
    <location>
        <begin position="138"/>
        <end position="160"/>
    </location>
</feature>
<gene>
    <name evidence="2" type="ORF">NDU88_007873</name>
</gene>
<reference evidence="2" key="1">
    <citation type="journal article" date="2022" name="bioRxiv">
        <title>Sequencing and chromosome-scale assembly of the giantPleurodeles waltlgenome.</title>
        <authorList>
            <person name="Brown T."/>
            <person name="Elewa A."/>
            <person name="Iarovenko S."/>
            <person name="Subramanian E."/>
            <person name="Araus A.J."/>
            <person name="Petzold A."/>
            <person name="Susuki M."/>
            <person name="Suzuki K.-i.T."/>
            <person name="Hayashi T."/>
            <person name="Toyoda A."/>
            <person name="Oliveira C."/>
            <person name="Osipova E."/>
            <person name="Leigh N.D."/>
            <person name="Simon A."/>
            <person name="Yun M.H."/>
        </authorList>
    </citation>
    <scope>NUCLEOTIDE SEQUENCE</scope>
    <source>
        <strain evidence="2">20211129_DDA</strain>
        <tissue evidence="2">Liver</tissue>
    </source>
</reference>
<accession>A0AAV7PR91</accession>